<proteinExistence type="inferred from homology"/>
<dbReference type="Pfam" id="PF00575">
    <property type="entry name" value="S1"/>
    <property type="match status" value="4"/>
</dbReference>
<sequence length="560" mass="63478">MAVVGINTEELEKIVIDENEDFALMFEQFEKKESEHVSEGNIVAIENNQVIIAVPGEKKEGVIALDEILDAQGNLLFKVGDTLPIIIMGRRNEQPIVSYKKAIRREKVRQYIQSLGNDYKDKIIEGTIVRRNKGGYVVESGDIEFFMPKFAAALKEGSKVEGKKIKACIVNVKPEEDSIVISRKRLFELENTIKKDAVDNLLKEEGILEGKVKKITSFGMFVDVNGVEGLVHYTEISYKGPVNPSKLYKEEDVVPIKVLSYDKDKRRLALSIKATAEDPWKEVENELEVGDAIKVTVSNIEPYGVFVDLGNDIEGFLHISEISWNKNIQNPEEFLKVGQEIDVEVIEIDPKDRRLRVSLKKLLDKPFEQFAKKHKEGEVLKGVVATLTDFGAFIKLDGIDGLLHNEDAYWNKNEKCKDLMKIGENIEVKIAKIDRQKERISLTRKGLIASPVDAFAKKYSIDDAVVGTVRDIKDFGVFIKIYDEMDALIRNEDLAPLKKEEIKIGDKINGVISLIDTQNNRIRVSVRRLERQKERTNLKNFNDNASDKMTLGDIIKDQIS</sequence>
<keyword evidence="3" id="KW-0687">Ribonucleoprotein</keyword>
<name>A0ABS7JLL3_9HELI</name>
<dbReference type="RefSeq" id="WP_221531539.1">
    <property type="nucleotide sequence ID" value="NZ_JAIGYP010000002.1"/>
</dbReference>
<accession>A0ABS7JLL3</accession>
<protein>
    <submittedName>
        <fullName evidence="5">30S ribosomal protein S1</fullName>
    </submittedName>
</protein>
<reference evidence="5 6" key="1">
    <citation type="submission" date="2021-08" db="EMBL/GenBank/DDBJ databases">
        <title>Helicobacter spp. isolated from feces of Anatolian Ground Squirrel (Spermophilus xanthoprymnus) in Turkey.</title>
        <authorList>
            <person name="Aydin F."/>
            <person name="Abay S."/>
            <person name="Kayman T."/>
            <person name="Karakaya E."/>
            <person name="Saticioglu I.B."/>
        </authorList>
    </citation>
    <scope>NUCLEOTIDE SEQUENCE [LARGE SCALE GENOMIC DNA]</scope>
    <source>
        <strain evidence="5 6">Faydin-H70</strain>
    </source>
</reference>
<keyword evidence="2 5" id="KW-0689">Ribosomal protein</keyword>
<dbReference type="InterPro" id="IPR012340">
    <property type="entry name" value="NA-bd_OB-fold"/>
</dbReference>
<dbReference type="SUPFAM" id="SSF50249">
    <property type="entry name" value="Nucleic acid-binding proteins"/>
    <property type="match status" value="6"/>
</dbReference>
<feature type="domain" description="S1 motif" evidence="4">
    <location>
        <begin position="121"/>
        <end position="184"/>
    </location>
</feature>
<feature type="domain" description="S1 motif" evidence="4">
    <location>
        <begin position="205"/>
        <end position="273"/>
    </location>
</feature>
<dbReference type="PANTHER" id="PTHR10724">
    <property type="entry name" value="30S RIBOSOMAL PROTEIN S1"/>
    <property type="match status" value="1"/>
</dbReference>
<evidence type="ECO:0000259" key="4">
    <source>
        <dbReference type="PROSITE" id="PS50126"/>
    </source>
</evidence>
<evidence type="ECO:0000256" key="2">
    <source>
        <dbReference type="ARBA" id="ARBA00022980"/>
    </source>
</evidence>
<dbReference type="NCBIfam" id="NF004956">
    <property type="entry name" value="PRK06299.1-6"/>
    <property type="match status" value="1"/>
</dbReference>
<dbReference type="PANTHER" id="PTHR10724:SF7">
    <property type="entry name" value="SMALL RIBOSOMAL SUBUNIT PROTEIN BS1C"/>
    <property type="match status" value="1"/>
</dbReference>
<evidence type="ECO:0000313" key="6">
    <source>
        <dbReference type="Proteomes" id="UP000700059"/>
    </source>
</evidence>
<dbReference type="PROSITE" id="PS50126">
    <property type="entry name" value="S1"/>
    <property type="match status" value="5"/>
</dbReference>
<dbReference type="InterPro" id="IPR050437">
    <property type="entry name" value="Ribos_protein_bS1-like"/>
</dbReference>
<dbReference type="InterPro" id="IPR035104">
    <property type="entry name" value="Ribosomal_protein_S1-like"/>
</dbReference>
<evidence type="ECO:0000256" key="1">
    <source>
        <dbReference type="ARBA" id="ARBA00006767"/>
    </source>
</evidence>
<keyword evidence="6" id="KW-1185">Reference proteome</keyword>
<dbReference type="InterPro" id="IPR003029">
    <property type="entry name" value="S1_domain"/>
</dbReference>
<dbReference type="CDD" id="cd04465">
    <property type="entry name" value="S1_RPS1_repeat_ec2_hs2"/>
    <property type="match status" value="1"/>
</dbReference>
<feature type="domain" description="S1 motif" evidence="4">
    <location>
        <begin position="290"/>
        <end position="360"/>
    </location>
</feature>
<comment type="similarity">
    <text evidence="1">Belongs to the bacterial ribosomal protein bS1 family.</text>
</comment>
<dbReference type="EMBL" id="JAIGYQ010000002">
    <property type="protein sequence ID" value="MBX7490287.1"/>
    <property type="molecule type" value="Genomic_DNA"/>
</dbReference>
<dbReference type="GO" id="GO:0005840">
    <property type="term" value="C:ribosome"/>
    <property type="evidence" value="ECO:0007669"/>
    <property type="project" value="UniProtKB-KW"/>
</dbReference>
<gene>
    <name evidence="5" type="ORF">K4G57_02185</name>
</gene>
<feature type="domain" description="S1 motif" evidence="4">
    <location>
        <begin position="377"/>
        <end position="445"/>
    </location>
</feature>
<evidence type="ECO:0000313" key="5">
    <source>
        <dbReference type="EMBL" id="MBX7490287.1"/>
    </source>
</evidence>
<dbReference type="SMART" id="SM00316">
    <property type="entry name" value="S1"/>
    <property type="match status" value="6"/>
</dbReference>
<feature type="domain" description="S1 motif" evidence="4">
    <location>
        <begin position="462"/>
        <end position="527"/>
    </location>
</feature>
<dbReference type="CDD" id="cd00164">
    <property type="entry name" value="S1_like"/>
    <property type="match status" value="1"/>
</dbReference>
<dbReference type="Proteomes" id="UP000700059">
    <property type="component" value="Unassembled WGS sequence"/>
</dbReference>
<dbReference type="PRINTS" id="PR00681">
    <property type="entry name" value="RIBOSOMALS1"/>
</dbReference>
<organism evidence="5 6">
    <name type="scientific">Helicobacter turcicus</name>
    <dbReference type="NCBI Taxonomy" id="2867412"/>
    <lineage>
        <taxon>Bacteria</taxon>
        <taxon>Pseudomonadati</taxon>
        <taxon>Campylobacterota</taxon>
        <taxon>Epsilonproteobacteria</taxon>
        <taxon>Campylobacterales</taxon>
        <taxon>Helicobacteraceae</taxon>
        <taxon>Helicobacter</taxon>
    </lineage>
</organism>
<comment type="caution">
    <text evidence="5">The sequence shown here is derived from an EMBL/GenBank/DDBJ whole genome shotgun (WGS) entry which is preliminary data.</text>
</comment>
<evidence type="ECO:0000256" key="3">
    <source>
        <dbReference type="ARBA" id="ARBA00023274"/>
    </source>
</evidence>
<dbReference type="Gene3D" id="2.40.50.140">
    <property type="entry name" value="Nucleic acid-binding proteins"/>
    <property type="match status" value="6"/>
</dbReference>